<dbReference type="EMBL" id="LCCW01000060">
    <property type="protein sequence ID" value="KKS39637.1"/>
    <property type="molecule type" value="Genomic_DNA"/>
</dbReference>
<dbReference type="SUPFAM" id="SSF53335">
    <property type="entry name" value="S-adenosyl-L-methionine-dependent methyltransferases"/>
    <property type="match status" value="1"/>
</dbReference>
<evidence type="ECO:0000256" key="1">
    <source>
        <dbReference type="SAM" id="Phobius"/>
    </source>
</evidence>
<dbReference type="Pfam" id="PF08241">
    <property type="entry name" value="Methyltransf_11"/>
    <property type="match status" value="1"/>
</dbReference>
<feature type="transmembrane region" description="Helical" evidence="1">
    <location>
        <begin position="293"/>
        <end position="309"/>
    </location>
</feature>
<dbReference type="CDD" id="cd02440">
    <property type="entry name" value="AdoMet_MTases"/>
    <property type="match status" value="1"/>
</dbReference>
<dbReference type="Pfam" id="PF00534">
    <property type="entry name" value="Glycos_transf_1"/>
    <property type="match status" value="1"/>
</dbReference>
<dbReference type="GO" id="GO:0016757">
    <property type="term" value="F:glycosyltransferase activity"/>
    <property type="evidence" value="ECO:0007669"/>
    <property type="project" value="InterPro"/>
</dbReference>
<dbReference type="InterPro" id="IPR001296">
    <property type="entry name" value="Glyco_trans_1"/>
</dbReference>
<comment type="caution">
    <text evidence="4">The sequence shown here is derived from an EMBL/GenBank/DDBJ whole genome shotgun (WGS) entry which is preliminary data.</text>
</comment>
<gene>
    <name evidence="4" type="ORF">UV02_C0060G0001</name>
</gene>
<dbReference type="InterPro" id="IPR013216">
    <property type="entry name" value="Methyltransf_11"/>
</dbReference>
<accession>A0A0G0YSN8</accession>
<sequence>AYPNSIVEALACGLPVVAIKNGGNPEIISAGGGELFDGEKNILNIIDKVAGNYEHYQKQIKHPTAREITLQYETEMIKLAQRKPRKMSAVLPLKIKCGQIIFNYLQKYAMLINKLKNIKRASYRYYKYTWHRNLLEKFLLQHSALMQDKILDIGSKSRRYDQLFKGEVTAVDIEPNEKYDIKYGDAQNLAFEPASFDGVLCLETLSYVEDIKKAVGEIHRILKDNGWTITSIPFMQHDHGDRIRLTKTFAKELFKGAGFSEINVISYGNGHIAVWDIAKKKLTLDKPYLQRKLAFYFILLPWLLILKIFKLDKVQDKYYTGLFITAKK</sequence>
<feature type="non-terminal residue" evidence="4">
    <location>
        <position position="1"/>
    </location>
</feature>
<dbReference type="GO" id="GO:0032259">
    <property type="term" value="P:methylation"/>
    <property type="evidence" value="ECO:0007669"/>
    <property type="project" value="UniProtKB-KW"/>
</dbReference>
<evidence type="ECO:0000259" key="3">
    <source>
        <dbReference type="Pfam" id="PF08241"/>
    </source>
</evidence>
<name>A0A0G0YSN8_9BACT</name>
<dbReference type="GO" id="GO:0008757">
    <property type="term" value="F:S-adenosylmethionine-dependent methyltransferase activity"/>
    <property type="evidence" value="ECO:0007669"/>
    <property type="project" value="InterPro"/>
</dbReference>
<evidence type="ECO:0000259" key="2">
    <source>
        <dbReference type="Pfam" id="PF00534"/>
    </source>
</evidence>
<reference evidence="4 5" key="1">
    <citation type="journal article" date="2015" name="Nature">
        <title>rRNA introns, odd ribosomes, and small enigmatic genomes across a large radiation of phyla.</title>
        <authorList>
            <person name="Brown C.T."/>
            <person name="Hug L.A."/>
            <person name="Thomas B.C."/>
            <person name="Sharon I."/>
            <person name="Castelle C.J."/>
            <person name="Singh A."/>
            <person name="Wilkins M.J."/>
            <person name="Williams K.H."/>
            <person name="Banfield J.F."/>
        </authorList>
    </citation>
    <scope>NUCLEOTIDE SEQUENCE [LARGE SCALE GENOMIC DNA]</scope>
</reference>
<evidence type="ECO:0000313" key="4">
    <source>
        <dbReference type="EMBL" id="KKS39637.1"/>
    </source>
</evidence>
<dbReference type="SUPFAM" id="SSF53756">
    <property type="entry name" value="UDP-Glycosyltransferase/glycogen phosphorylase"/>
    <property type="match status" value="1"/>
</dbReference>
<dbReference type="Gene3D" id="3.40.50.150">
    <property type="entry name" value="Vaccinia Virus protein VP39"/>
    <property type="match status" value="1"/>
</dbReference>
<keyword evidence="1" id="KW-1133">Transmembrane helix</keyword>
<dbReference type="AlphaFoldDB" id="A0A0G0YSN8"/>
<keyword evidence="4" id="KW-0808">Transferase</keyword>
<organism evidence="4 5">
    <name type="scientific">Candidatus Kuenenbacteria bacterium GW2011_GWA2_42_15</name>
    <dbReference type="NCBI Taxonomy" id="1618677"/>
    <lineage>
        <taxon>Bacteria</taxon>
        <taxon>Candidatus Kueneniibacteriota</taxon>
    </lineage>
</organism>
<keyword evidence="1" id="KW-0812">Transmembrane</keyword>
<dbReference type="InterPro" id="IPR029063">
    <property type="entry name" value="SAM-dependent_MTases_sf"/>
</dbReference>
<proteinExistence type="predicted"/>
<keyword evidence="4" id="KW-0489">Methyltransferase</keyword>
<protein>
    <submittedName>
        <fullName evidence="4">Methyltransferase type 11</fullName>
    </submittedName>
</protein>
<keyword evidence="1" id="KW-0472">Membrane</keyword>
<evidence type="ECO:0000313" key="5">
    <source>
        <dbReference type="Proteomes" id="UP000034516"/>
    </source>
</evidence>
<dbReference type="Proteomes" id="UP000034516">
    <property type="component" value="Unassembled WGS sequence"/>
</dbReference>
<feature type="domain" description="Glycosyl transferase family 1" evidence="2">
    <location>
        <begin position="3"/>
        <end position="60"/>
    </location>
</feature>
<feature type="domain" description="Methyltransferase type 11" evidence="3">
    <location>
        <begin position="152"/>
        <end position="229"/>
    </location>
</feature>
<dbReference type="Gene3D" id="3.40.50.2000">
    <property type="entry name" value="Glycogen Phosphorylase B"/>
    <property type="match status" value="1"/>
</dbReference>